<evidence type="ECO:0000313" key="1">
    <source>
        <dbReference type="EMBL" id="MBU4684454.1"/>
    </source>
</evidence>
<dbReference type="Proteomes" id="UP000686327">
    <property type="component" value="Unassembled WGS sequence"/>
</dbReference>
<comment type="caution">
    <text evidence="1">The sequence shown here is derived from an EMBL/GenBank/DDBJ whole genome shotgun (WGS) entry which is preliminary data.</text>
</comment>
<keyword evidence="2" id="KW-1185">Reference proteome</keyword>
<dbReference type="RefSeq" id="WP_216377164.1">
    <property type="nucleotide sequence ID" value="NZ_JAGRYT010000038.1"/>
</dbReference>
<sequence length="52" mass="6261">MNRTKRFLLQLKAQFECEGKKQKLLGFIWLSPQQRYEILKEILLPLAEKNAR</sequence>
<name>A0ABS6DMJ4_9ENTR</name>
<evidence type="ECO:0000313" key="2">
    <source>
        <dbReference type="Proteomes" id="UP000686327"/>
    </source>
</evidence>
<proteinExistence type="predicted"/>
<accession>A0ABS6DMJ4</accession>
<dbReference type="EMBL" id="JAGRYU010000035">
    <property type="protein sequence ID" value="MBU4684454.1"/>
    <property type="molecule type" value="Genomic_DNA"/>
</dbReference>
<organism evidence="1 2">
    <name type="scientific">Cedecea davisae</name>
    <dbReference type="NCBI Taxonomy" id="158484"/>
    <lineage>
        <taxon>Bacteria</taxon>
        <taxon>Pseudomonadati</taxon>
        <taxon>Pseudomonadota</taxon>
        <taxon>Gammaproteobacteria</taxon>
        <taxon>Enterobacterales</taxon>
        <taxon>Enterobacteriaceae</taxon>
        <taxon>Cedecea</taxon>
    </lineage>
</organism>
<reference evidence="2" key="2">
    <citation type="submission" date="2023-07" db="EMBL/GenBank/DDBJ databases">
        <title>Cedecea davisae an AmpC producer and its therapeutic implications.</title>
        <authorList>
            <person name="Notter J."/>
        </authorList>
    </citation>
    <scope>NUCLEOTIDE SEQUENCE [LARGE SCALE GENOMIC DNA]</scope>
    <source>
        <strain evidence="2">1</strain>
    </source>
</reference>
<reference evidence="1 2" key="1">
    <citation type="submission" date="2021-04" db="EMBL/GenBank/DDBJ databases">
        <authorList>
            <person name="Seiffert S.N."/>
        </authorList>
    </citation>
    <scope>NUCLEOTIDE SEQUENCE [LARGE SCALE GENOMIC DNA]</scope>
    <source>
        <strain evidence="1 2">1</strain>
    </source>
</reference>
<gene>
    <name evidence="1" type="ORF">KC222_20885</name>
</gene>
<protein>
    <submittedName>
        <fullName evidence="1">Uncharacterized protein</fullName>
    </submittedName>
</protein>